<dbReference type="InterPro" id="IPR023214">
    <property type="entry name" value="HAD_sf"/>
</dbReference>
<accession>A0A9E7SC98</accession>
<dbReference type="InterPro" id="IPR006382">
    <property type="entry name" value="PGPase"/>
</dbReference>
<feature type="binding site" evidence="5">
    <location>
        <position position="8"/>
    </location>
    <ligand>
        <name>Mg(2+)</name>
        <dbReference type="ChEBI" id="CHEBI:18420"/>
    </ligand>
</feature>
<dbReference type="Gene3D" id="3.90.1070.10">
    <property type="match status" value="1"/>
</dbReference>
<evidence type="ECO:0000313" key="8">
    <source>
        <dbReference type="Proteomes" id="UP001056425"/>
    </source>
</evidence>
<evidence type="ECO:0000256" key="4">
    <source>
        <dbReference type="ARBA" id="ARBA00023277"/>
    </source>
</evidence>
<dbReference type="AlphaFoldDB" id="A0A9E7SC98"/>
<comment type="similarity">
    <text evidence="5">Belongs to the archaeal SPP-like hydrolase family.</text>
</comment>
<dbReference type="GO" id="GO:0008967">
    <property type="term" value="F:phosphoglycolate phosphatase activity"/>
    <property type="evidence" value="ECO:0007669"/>
    <property type="project" value="UniProtKB-UniRule"/>
</dbReference>
<keyword evidence="1 5" id="KW-0479">Metal-binding</keyword>
<evidence type="ECO:0000256" key="6">
    <source>
        <dbReference type="NCBIfam" id="TIGR01487"/>
    </source>
</evidence>
<dbReference type="NCBIfam" id="TIGR01482">
    <property type="entry name" value="SPP-subfamily"/>
    <property type="match status" value="1"/>
</dbReference>
<evidence type="ECO:0000313" key="7">
    <source>
        <dbReference type="EMBL" id="USG98977.1"/>
    </source>
</evidence>
<dbReference type="InterPro" id="IPR006379">
    <property type="entry name" value="HAD-SF_hydro_IIB"/>
</dbReference>
<dbReference type="NCBIfam" id="TIGR01487">
    <property type="entry name" value="Pglycolate_arch"/>
    <property type="match status" value="1"/>
</dbReference>
<reference evidence="7 8" key="1">
    <citation type="submission" date="2021-08" db="EMBL/GenBank/DDBJ databases">
        <title>Thermococcus onnuriiensis IOH2.</title>
        <authorList>
            <person name="Park Y.-J."/>
        </authorList>
    </citation>
    <scope>NUCLEOTIDE SEQUENCE [LARGE SCALE GENOMIC DNA]</scope>
    <source>
        <strain evidence="7 8">IOH2</strain>
    </source>
</reference>
<gene>
    <name evidence="7" type="ORF">K1720_05305</name>
</gene>
<dbReference type="HAMAP" id="MF_01419">
    <property type="entry name" value="GPH_hydrolase_arch"/>
    <property type="match status" value="1"/>
</dbReference>
<keyword evidence="3 5" id="KW-0460">Magnesium</keyword>
<dbReference type="KEGG" id="thei:K1720_05305"/>
<feature type="binding site" evidence="5">
    <location>
        <position position="155"/>
    </location>
    <ligand>
        <name>substrate</name>
    </ligand>
</feature>
<name>A0A9E7SC98_9EURY</name>
<dbReference type="NCBIfam" id="TIGR01484">
    <property type="entry name" value="HAD-SF-IIB"/>
    <property type="match status" value="1"/>
</dbReference>
<dbReference type="GeneID" id="72777741"/>
<feature type="binding site" evidence="5">
    <location>
        <position position="182"/>
    </location>
    <ligand>
        <name>Mg(2+)</name>
        <dbReference type="ChEBI" id="CHEBI:18420"/>
    </ligand>
</feature>
<dbReference type="GO" id="GO:0005829">
    <property type="term" value="C:cytosol"/>
    <property type="evidence" value="ECO:0007669"/>
    <property type="project" value="TreeGrafter"/>
</dbReference>
<dbReference type="Pfam" id="PF08282">
    <property type="entry name" value="Hydrolase_3"/>
    <property type="match status" value="2"/>
</dbReference>
<keyword evidence="2 5" id="KW-0378">Hydrolase</keyword>
<dbReference type="EMBL" id="CP080572">
    <property type="protein sequence ID" value="USG98977.1"/>
    <property type="molecule type" value="Genomic_DNA"/>
</dbReference>
<sequence>MVKAISVDIDGTITYPDRRLHEKAVEAIRLAETLGVPVMLVTGNSACFAYATSILIGTTGPFIAEDGGVIGDRKNNRIFLGDMGDSMILWSELKKRYPNAEMSDTMKYGERRAGLVIKRTVPVEVVRAIIGDLNLDLIAVDSGYAIHVKQPHVNKGEGIKKACQSLGITPKEVAHIGDGENDLDAFRVVGYKVAVAQAPESLKKKADYVTNKSYGEGGAEGILHILKKFGYLEDYYPK</sequence>
<evidence type="ECO:0000256" key="3">
    <source>
        <dbReference type="ARBA" id="ARBA00022842"/>
    </source>
</evidence>
<dbReference type="RefSeq" id="WP_251947213.1">
    <property type="nucleotide sequence ID" value="NZ_CP080572.1"/>
</dbReference>
<comment type="catalytic activity">
    <reaction evidence="5">
        <text>2-phosphoglycolate + H2O = glycolate + phosphate</text>
        <dbReference type="Rhea" id="RHEA:14369"/>
        <dbReference type="ChEBI" id="CHEBI:15377"/>
        <dbReference type="ChEBI" id="CHEBI:29805"/>
        <dbReference type="ChEBI" id="CHEBI:43474"/>
        <dbReference type="ChEBI" id="CHEBI:58033"/>
        <dbReference type="EC" id="3.1.3.18"/>
    </reaction>
</comment>
<dbReference type="Gene3D" id="3.40.50.1000">
    <property type="entry name" value="HAD superfamily/HAD-like"/>
    <property type="match status" value="1"/>
</dbReference>
<keyword evidence="8" id="KW-1185">Reference proteome</keyword>
<dbReference type="GO" id="GO:0000287">
    <property type="term" value="F:magnesium ion binding"/>
    <property type="evidence" value="ECO:0007669"/>
    <property type="project" value="InterPro"/>
</dbReference>
<evidence type="ECO:0000256" key="2">
    <source>
        <dbReference type="ARBA" id="ARBA00022801"/>
    </source>
</evidence>
<dbReference type="Proteomes" id="UP001056425">
    <property type="component" value="Chromosome"/>
</dbReference>
<feature type="binding site" evidence="5">
    <location>
        <position position="178"/>
    </location>
    <ligand>
        <name>Mg(2+)</name>
        <dbReference type="ChEBI" id="CHEBI:18420"/>
    </ligand>
</feature>
<evidence type="ECO:0000256" key="1">
    <source>
        <dbReference type="ARBA" id="ARBA00022723"/>
    </source>
</evidence>
<dbReference type="InterPro" id="IPR036412">
    <property type="entry name" value="HAD-like_sf"/>
</dbReference>
<comment type="cofactor">
    <cofactor evidence="5">
        <name>Mg(2+)</name>
        <dbReference type="ChEBI" id="CHEBI:18420"/>
    </cofactor>
</comment>
<dbReference type="SUPFAM" id="SSF56784">
    <property type="entry name" value="HAD-like"/>
    <property type="match status" value="1"/>
</dbReference>
<dbReference type="EC" id="3.1.3.18" evidence="5 6"/>
<comment type="function">
    <text evidence="5">Catalyzes the dephosphorylation of 2-phosphoglycolate.</text>
</comment>
<proteinExistence type="inferred from homology"/>
<protein>
    <recommendedName>
        <fullName evidence="5 6">Phosphoglycolate phosphatase</fullName>
        <shortName evidence="5">PGP</shortName>
        <shortName evidence="5">PGPase</shortName>
        <ecNumber evidence="5 6">3.1.3.18</ecNumber>
    </recommendedName>
</protein>
<feature type="binding site" evidence="5">
    <location>
        <position position="10"/>
    </location>
    <ligand>
        <name>Mg(2+)</name>
        <dbReference type="ChEBI" id="CHEBI:18420"/>
    </ligand>
</feature>
<keyword evidence="4 5" id="KW-0119">Carbohydrate metabolism</keyword>
<dbReference type="PANTHER" id="PTHR10000">
    <property type="entry name" value="PHOSPHOSERINE PHOSPHATASE"/>
    <property type="match status" value="1"/>
</dbReference>
<dbReference type="NCBIfam" id="NF002245">
    <property type="entry name" value="PRK01158.1"/>
    <property type="match status" value="1"/>
</dbReference>
<evidence type="ECO:0000256" key="5">
    <source>
        <dbReference type="HAMAP-Rule" id="MF_01419"/>
    </source>
</evidence>
<feature type="active site" description="Nucleophile" evidence="5">
    <location>
        <position position="8"/>
    </location>
</feature>
<organism evidence="7 8">
    <name type="scientific">Thermococcus argininiproducens</name>
    <dbReference type="NCBI Taxonomy" id="2866384"/>
    <lineage>
        <taxon>Archaea</taxon>
        <taxon>Methanobacteriati</taxon>
        <taxon>Methanobacteriota</taxon>
        <taxon>Thermococci</taxon>
        <taxon>Thermococcales</taxon>
        <taxon>Thermococcaceae</taxon>
        <taxon>Thermococcus</taxon>
    </lineage>
</organism>
<dbReference type="PANTHER" id="PTHR10000:SF8">
    <property type="entry name" value="HAD SUPERFAMILY HYDROLASE-LIKE, TYPE 3"/>
    <property type="match status" value="1"/>
</dbReference>
<dbReference type="CDD" id="cd07514">
    <property type="entry name" value="HAD_Pase"/>
    <property type="match status" value="1"/>
</dbReference>